<proteinExistence type="predicted"/>
<evidence type="ECO:0000313" key="2">
    <source>
        <dbReference type="Proteomes" id="UP000236928"/>
    </source>
</evidence>
<protein>
    <submittedName>
        <fullName evidence="1">Uncharacterized protein</fullName>
    </submittedName>
</protein>
<dbReference type="EMBL" id="JIBK01000039">
    <property type="protein sequence ID" value="POM84096.1"/>
    <property type="molecule type" value="Genomic_DNA"/>
</dbReference>
<gene>
    <name evidence="1" type="ORF">CmeUKMEL1_10685</name>
</gene>
<comment type="caution">
    <text evidence="1">The sequence shown here is derived from an EMBL/GenBank/DDBJ whole genome shotgun (WGS) entry which is preliminary data.</text>
</comment>
<organism evidence="1 2">
    <name type="scientific">Cryptosporidium meleagridis</name>
    <dbReference type="NCBI Taxonomy" id="93969"/>
    <lineage>
        <taxon>Eukaryota</taxon>
        <taxon>Sar</taxon>
        <taxon>Alveolata</taxon>
        <taxon>Apicomplexa</taxon>
        <taxon>Conoidasida</taxon>
        <taxon>Coccidia</taxon>
        <taxon>Eucoccidiorida</taxon>
        <taxon>Eimeriorina</taxon>
        <taxon>Cryptosporidiidae</taxon>
        <taxon>Cryptosporidium</taxon>
    </lineage>
</organism>
<sequence>MPKTAHDFSLLGILKAHIVVERRMESSKSVLPFTECNSTIQVNNQRGEKVVYLALRNCTQLYVLSIF</sequence>
<name>A0A2P4Z263_9CRYT</name>
<evidence type="ECO:0000313" key="1">
    <source>
        <dbReference type="EMBL" id="POM84096.1"/>
    </source>
</evidence>
<dbReference type="AlphaFoldDB" id="A0A2P4Z263"/>
<dbReference type="VEuPathDB" id="CryptoDB:CmeUKMEL1_10685"/>
<accession>A0A2P4Z263</accession>
<dbReference type="Proteomes" id="UP000236928">
    <property type="component" value="Unassembled WGS sequence"/>
</dbReference>
<keyword evidence="2" id="KW-1185">Reference proteome</keyword>
<reference evidence="1 2" key="1">
    <citation type="submission" date="2014-04" db="EMBL/GenBank/DDBJ databases">
        <title>Comparative Genomics of Cryptosporidium Species.</title>
        <authorList>
            <person name="Silva J.C."/>
            <person name="Su Q."/>
            <person name="Chalmers R."/>
            <person name="Chibucos M.C."/>
            <person name="Elwin K."/>
            <person name="Godinez A."/>
            <person name="Guo F."/>
            <person name="Huynh K."/>
            <person name="Orvis J."/>
            <person name="Ott S."/>
            <person name="Sadzewicz L."/>
            <person name="Sengamalay N."/>
            <person name="Shetty A."/>
            <person name="Sun M."/>
            <person name="Tallon L."/>
            <person name="Xiao L."/>
            <person name="Zhang H."/>
            <person name="Fraser C.M."/>
            <person name="Zhu G."/>
            <person name="Kissinger J."/>
            <person name="Widmer G."/>
        </authorList>
    </citation>
    <scope>NUCLEOTIDE SEQUENCE [LARGE SCALE GENOMIC DNA]</scope>
    <source>
        <strain evidence="1 2">UKMEL1</strain>
    </source>
</reference>